<dbReference type="EMBL" id="KN275959">
    <property type="protein sequence ID" value="KGM92292.1"/>
    <property type="molecule type" value="Genomic_DNA"/>
</dbReference>
<sequence>MTPAFACTSGVQVQTWAKQVLQITLGKVCVHNRMDTTYQSHKELNSKSTAREADDFKLIPVLSLMG</sequence>
<dbReference type="GeneID" id="22587377"/>
<dbReference type="HOGENOM" id="CLU_2831855_0_0_1"/>
<accession>A0A0A0HUM6</accession>
<keyword evidence="2" id="KW-1185">Reference proteome</keyword>
<evidence type="ECO:0000313" key="1">
    <source>
        <dbReference type="EMBL" id="KGM92292.1"/>
    </source>
</evidence>
<dbReference type="VEuPathDB" id="FungiDB:PADG_11480"/>
<evidence type="ECO:0000313" key="2">
    <source>
        <dbReference type="Proteomes" id="UP000001628"/>
    </source>
</evidence>
<reference evidence="1 2" key="1">
    <citation type="journal article" date="2011" name="PLoS Genet.">
        <title>Comparative genomic analysis of human fungal pathogens causing paracoccidioidomycosis.</title>
        <authorList>
            <person name="Desjardins C.A."/>
            <person name="Champion M.D."/>
            <person name="Holder J.W."/>
            <person name="Muszewska A."/>
            <person name="Goldberg J."/>
            <person name="Bailao A.M."/>
            <person name="Brigido M.M."/>
            <person name="Ferreira M.E."/>
            <person name="Garcia A.M."/>
            <person name="Grynberg M."/>
            <person name="Gujja S."/>
            <person name="Heiman D.I."/>
            <person name="Henn M.R."/>
            <person name="Kodira C.D."/>
            <person name="Leon-Narvaez H."/>
            <person name="Longo L.V."/>
            <person name="Ma L.J."/>
            <person name="Malavazi I."/>
            <person name="Matsuo A.L."/>
            <person name="Morais F.V."/>
            <person name="Pereira M."/>
            <person name="Rodriguez-Brito S."/>
            <person name="Sakthikumar S."/>
            <person name="Salem-Izacc S.M."/>
            <person name="Sykes S.M."/>
            <person name="Teixeira M.M."/>
            <person name="Vallejo M.C."/>
            <person name="Walter M.E."/>
            <person name="Yandava C."/>
            <person name="Young S."/>
            <person name="Zeng Q."/>
            <person name="Zucker J."/>
            <person name="Felipe M.S."/>
            <person name="Goldman G.H."/>
            <person name="Haas B.J."/>
            <person name="McEwen J.G."/>
            <person name="Nino-Vega G."/>
            <person name="Puccia R."/>
            <person name="San-Blas G."/>
            <person name="Soares C.M."/>
            <person name="Birren B.W."/>
            <person name="Cuomo C.A."/>
        </authorList>
    </citation>
    <scope>NUCLEOTIDE SEQUENCE [LARGE SCALE GENOMIC DNA]</scope>
    <source>
        <strain evidence="1 2">Pb18</strain>
    </source>
</reference>
<dbReference type="AlphaFoldDB" id="A0A0A0HUM6"/>
<dbReference type="KEGG" id="pbn:PADG_11480"/>
<proteinExistence type="predicted"/>
<gene>
    <name evidence="1" type="ORF">PADG_11480</name>
</gene>
<organism evidence="1 2">
    <name type="scientific">Paracoccidioides brasiliensis (strain Pb18)</name>
    <dbReference type="NCBI Taxonomy" id="502780"/>
    <lineage>
        <taxon>Eukaryota</taxon>
        <taxon>Fungi</taxon>
        <taxon>Dikarya</taxon>
        <taxon>Ascomycota</taxon>
        <taxon>Pezizomycotina</taxon>
        <taxon>Eurotiomycetes</taxon>
        <taxon>Eurotiomycetidae</taxon>
        <taxon>Onygenales</taxon>
        <taxon>Ajellomycetaceae</taxon>
        <taxon>Paracoccidioides</taxon>
    </lineage>
</organism>
<dbReference type="RefSeq" id="XP_010758948.1">
    <property type="nucleotide sequence ID" value="XM_010760646.1"/>
</dbReference>
<name>A0A0A0HUM6_PARBD</name>
<dbReference type="InParanoid" id="A0A0A0HUM6"/>
<protein>
    <submittedName>
        <fullName evidence="1">Uncharacterized protein</fullName>
    </submittedName>
</protein>
<dbReference type="Proteomes" id="UP000001628">
    <property type="component" value="Unassembled WGS sequence"/>
</dbReference>